<feature type="compositionally biased region" description="Polar residues" evidence="1">
    <location>
        <begin position="204"/>
        <end position="227"/>
    </location>
</feature>
<feature type="compositionally biased region" description="Basic and acidic residues" evidence="1">
    <location>
        <begin position="163"/>
        <end position="173"/>
    </location>
</feature>
<sequence length="360" mass="42085">MEQTFNQDLSHLRRYNQMHHSNNEDRNIILASSRPESTEIRVDHGNISGNFQNQNGFHLPQIKYSEVYEDRYIDDANYTIQRDHNLPHFDSDSHQRGVANQRMQLIEEREGHHKKQNIMDPFSHLPSKALLKEAGFTEHDISQGFYASSNHIKRSISKRYQKNIRESLKDVKSIKKSRSRSKSKLHNKSRDKRIPKLHKRYLSGANQIDQSTTPFTTQNKNSELQTSQDERGISDYLVHKESNPFQKDYDSFITAKNSQENGNDDYVNSSYFSKHKPSNQTRDPSYIDQFNDSPAYLAVGEVSSDPIPDEDKMKGLREFFKKKIVNAYNSIYHEHSNPGYDTRESLSKTEKMIQKIIIRE</sequence>
<dbReference type="AlphaFoldDB" id="A0AAD1XXR1"/>
<accession>A0AAD1XXR1</accession>
<feature type="region of interest" description="Disordered" evidence="1">
    <location>
        <begin position="256"/>
        <end position="282"/>
    </location>
</feature>
<gene>
    <name evidence="2" type="ORF">ECRASSUSDP1_LOCUS21942</name>
</gene>
<name>A0AAD1XXR1_EUPCR</name>
<evidence type="ECO:0000313" key="2">
    <source>
        <dbReference type="EMBL" id="CAI2380506.1"/>
    </source>
</evidence>
<proteinExistence type="predicted"/>
<evidence type="ECO:0000256" key="1">
    <source>
        <dbReference type="SAM" id="MobiDB-lite"/>
    </source>
</evidence>
<evidence type="ECO:0000313" key="3">
    <source>
        <dbReference type="Proteomes" id="UP001295684"/>
    </source>
</evidence>
<dbReference type="EMBL" id="CAMPGE010022469">
    <property type="protein sequence ID" value="CAI2380506.1"/>
    <property type="molecule type" value="Genomic_DNA"/>
</dbReference>
<feature type="compositionally biased region" description="Basic residues" evidence="1">
    <location>
        <begin position="174"/>
        <end position="201"/>
    </location>
</feature>
<dbReference type="Proteomes" id="UP001295684">
    <property type="component" value="Unassembled WGS sequence"/>
</dbReference>
<organism evidence="2 3">
    <name type="scientific">Euplotes crassus</name>
    <dbReference type="NCBI Taxonomy" id="5936"/>
    <lineage>
        <taxon>Eukaryota</taxon>
        <taxon>Sar</taxon>
        <taxon>Alveolata</taxon>
        <taxon>Ciliophora</taxon>
        <taxon>Intramacronucleata</taxon>
        <taxon>Spirotrichea</taxon>
        <taxon>Hypotrichia</taxon>
        <taxon>Euplotida</taxon>
        <taxon>Euplotidae</taxon>
        <taxon>Moneuplotes</taxon>
    </lineage>
</organism>
<reference evidence="2" key="1">
    <citation type="submission" date="2023-07" db="EMBL/GenBank/DDBJ databases">
        <authorList>
            <consortium name="AG Swart"/>
            <person name="Singh M."/>
            <person name="Singh A."/>
            <person name="Seah K."/>
            <person name="Emmerich C."/>
        </authorList>
    </citation>
    <scope>NUCLEOTIDE SEQUENCE</scope>
    <source>
        <strain evidence="2">DP1</strain>
    </source>
</reference>
<protein>
    <submittedName>
        <fullName evidence="2">Uncharacterized protein</fullName>
    </submittedName>
</protein>
<feature type="region of interest" description="Disordered" evidence="1">
    <location>
        <begin position="163"/>
        <end position="228"/>
    </location>
</feature>
<keyword evidence="3" id="KW-1185">Reference proteome</keyword>
<comment type="caution">
    <text evidence="2">The sequence shown here is derived from an EMBL/GenBank/DDBJ whole genome shotgun (WGS) entry which is preliminary data.</text>
</comment>